<evidence type="ECO:0000313" key="3">
    <source>
        <dbReference type="Proteomes" id="UP000033558"/>
    </source>
</evidence>
<dbReference type="GO" id="GO:0005960">
    <property type="term" value="C:glycine cleavage complex"/>
    <property type="evidence" value="ECO:0007669"/>
    <property type="project" value="InterPro"/>
</dbReference>
<dbReference type="InterPro" id="IPR033753">
    <property type="entry name" value="GCV_H/Fam206"/>
</dbReference>
<proteinExistence type="predicted"/>
<reference evidence="2 3" key="1">
    <citation type="submission" date="2015-01" db="EMBL/GenBank/DDBJ databases">
        <title>Comparative genomics of the lactic acid bacteria isolated from the honey bee gut.</title>
        <authorList>
            <person name="Ellegaard K.M."/>
            <person name="Tamarit D."/>
            <person name="Javelind E."/>
            <person name="Olofsson T."/>
            <person name="Andersson S.G."/>
            <person name="Vasquez A."/>
        </authorList>
    </citation>
    <scope>NUCLEOTIDE SEQUENCE [LARGE SCALE GENOMIC DNA]</scope>
    <source>
        <strain evidence="2 3">Bin4</strain>
    </source>
</reference>
<protein>
    <submittedName>
        <fullName evidence="2">Glycine cleavage H-protein</fullName>
    </submittedName>
</protein>
<dbReference type="GO" id="GO:0019464">
    <property type="term" value="P:glycine decarboxylation via glycine cleavage system"/>
    <property type="evidence" value="ECO:0007669"/>
    <property type="project" value="InterPro"/>
</dbReference>
<gene>
    <name evidence="2" type="ORF">JG30_05440</name>
</gene>
<dbReference type="EMBL" id="JXJQ01000006">
    <property type="protein sequence ID" value="KJY62341.1"/>
    <property type="molecule type" value="Genomic_DNA"/>
</dbReference>
<organism evidence="2 3">
    <name type="scientific">Bombilactobacillus mellifer</name>
    <dbReference type="NCBI Taxonomy" id="1218492"/>
    <lineage>
        <taxon>Bacteria</taxon>
        <taxon>Bacillati</taxon>
        <taxon>Bacillota</taxon>
        <taxon>Bacilli</taxon>
        <taxon>Lactobacillales</taxon>
        <taxon>Lactobacillaceae</taxon>
        <taxon>Bombilactobacillus</taxon>
    </lineage>
</organism>
<accession>A0A0F4LXP8</accession>
<keyword evidence="1" id="KW-0450">Lipoyl</keyword>
<evidence type="ECO:0000256" key="1">
    <source>
        <dbReference type="ARBA" id="ARBA00022823"/>
    </source>
</evidence>
<dbReference type="STRING" id="1218492.JG30_05440"/>
<dbReference type="OrthoDB" id="9796712at2"/>
<sequence length="99" mass="11132">MDNEMSYFWQEKLANGHTRIGLNDTGRQETGDIAFIDFPDNLKRLQIGQTLLSLESDKTVLELPAPITGELVQINPRLKTHPADLNSSDPAKNWIAEVK</sequence>
<dbReference type="Proteomes" id="UP000033558">
    <property type="component" value="Unassembled WGS sequence"/>
</dbReference>
<evidence type="ECO:0000313" key="2">
    <source>
        <dbReference type="EMBL" id="KJY62341.1"/>
    </source>
</evidence>
<dbReference type="InterPro" id="IPR011053">
    <property type="entry name" value="Single_hybrid_motif"/>
</dbReference>
<dbReference type="GO" id="GO:0009249">
    <property type="term" value="P:protein lipoylation"/>
    <property type="evidence" value="ECO:0007669"/>
    <property type="project" value="TreeGrafter"/>
</dbReference>
<dbReference type="SUPFAM" id="SSF51230">
    <property type="entry name" value="Single hybrid motif"/>
    <property type="match status" value="1"/>
</dbReference>
<dbReference type="PANTHER" id="PTHR11715">
    <property type="entry name" value="GLYCINE CLEAVAGE SYSTEM H PROTEIN"/>
    <property type="match status" value="1"/>
</dbReference>
<dbReference type="RefSeq" id="WP_046315983.1">
    <property type="nucleotide sequence ID" value="NZ_JBHSZT010000001.1"/>
</dbReference>
<dbReference type="PANTHER" id="PTHR11715:SF3">
    <property type="entry name" value="GLYCINE CLEAVAGE SYSTEM H PROTEIN-RELATED"/>
    <property type="match status" value="1"/>
</dbReference>
<dbReference type="Pfam" id="PF01597">
    <property type="entry name" value="GCV_H"/>
    <property type="match status" value="1"/>
</dbReference>
<keyword evidence="3" id="KW-1185">Reference proteome</keyword>
<dbReference type="AlphaFoldDB" id="A0A0F4LXP8"/>
<dbReference type="HOGENOM" id="CLU_097408_3_1_9"/>
<dbReference type="CDD" id="cd06848">
    <property type="entry name" value="GCS_H"/>
    <property type="match status" value="1"/>
</dbReference>
<dbReference type="GO" id="GO:0005829">
    <property type="term" value="C:cytosol"/>
    <property type="evidence" value="ECO:0007669"/>
    <property type="project" value="TreeGrafter"/>
</dbReference>
<dbReference type="PATRIC" id="fig|1218492.5.peg.670"/>
<dbReference type="Gene3D" id="2.40.50.100">
    <property type="match status" value="1"/>
</dbReference>
<comment type="caution">
    <text evidence="2">The sequence shown here is derived from an EMBL/GenBank/DDBJ whole genome shotgun (WGS) entry which is preliminary data.</text>
</comment>
<dbReference type="InterPro" id="IPR002930">
    <property type="entry name" value="GCV_H"/>
</dbReference>
<name>A0A0F4LXP8_9LACO</name>